<keyword evidence="1 8" id="KW-0240">DNA-directed RNA polymerase</keyword>
<dbReference type="CDD" id="cd06528">
    <property type="entry name" value="RNAP_A"/>
    <property type="match status" value="1"/>
</dbReference>
<evidence type="ECO:0000256" key="2">
    <source>
        <dbReference type="ARBA" id="ARBA00022490"/>
    </source>
</evidence>
<dbReference type="EMBL" id="JRHO01000014">
    <property type="protein sequence ID" value="KGK97931.1"/>
    <property type="molecule type" value="Genomic_DNA"/>
</dbReference>
<dbReference type="GO" id="GO:0005737">
    <property type="term" value="C:cytoplasm"/>
    <property type="evidence" value="ECO:0007669"/>
    <property type="project" value="UniProtKB-SubCell"/>
</dbReference>
<dbReference type="Gene3D" id="1.10.150.390">
    <property type="match status" value="1"/>
</dbReference>
<comment type="catalytic activity">
    <reaction evidence="7 8">
        <text>RNA(n) + a ribonucleoside 5'-triphosphate = RNA(n+1) + diphosphate</text>
        <dbReference type="Rhea" id="RHEA:21248"/>
        <dbReference type="Rhea" id="RHEA-COMP:14527"/>
        <dbReference type="Rhea" id="RHEA-COMP:17342"/>
        <dbReference type="ChEBI" id="CHEBI:33019"/>
        <dbReference type="ChEBI" id="CHEBI:61557"/>
        <dbReference type="ChEBI" id="CHEBI:140395"/>
        <dbReference type="EC" id="2.7.7.6"/>
    </reaction>
</comment>
<dbReference type="NCBIfam" id="TIGR02389">
    <property type="entry name" value="RNA_pol_rpoA2"/>
    <property type="match status" value="1"/>
</dbReference>
<dbReference type="SUPFAM" id="SSF64484">
    <property type="entry name" value="beta and beta-prime subunits of DNA dependent RNA-polymerase"/>
    <property type="match status" value="1"/>
</dbReference>
<dbReference type="OrthoDB" id="372142at2157"/>
<evidence type="ECO:0000256" key="3">
    <source>
        <dbReference type="ARBA" id="ARBA00022679"/>
    </source>
</evidence>
<dbReference type="InterPro" id="IPR045867">
    <property type="entry name" value="DNA-dir_RpoC_beta_prime"/>
</dbReference>
<dbReference type="GO" id="GO:0000428">
    <property type="term" value="C:DNA-directed RNA polymerase complex"/>
    <property type="evidence" value="ECO:0007669"/>
    <property type="project" value="UniProtKB-KW"/>
</dbReference>
<dbReference type="InterPro" id="IPR007081">
    <property type="entry name" value="RNA_pol_Rpb1_5"/>
</dbReference>
<evidence type="ECO:0000313" key="11">
    <source>
        <dbReference type="Proteomes" id="UP000029859"/>
    </source>
</evidence>
<dbReference type="Proteomes" id="UP000029859">
    <property type="component" value="Unassembled WGS sequence"/>
</dbReference>
<name>A0A099T135_METMT</name>
<protein>
    <recommendedName>
        <fullName evidence="8">DNA-directed RNA polymerase subunit Rpo1C</fullName>
        <ecNumber evidence="8">2.7.7.6</ecNumber>
    </recommendedName>
    <alternativeName>
        <fullName evidence="8">DNA-directed RNA polymerase subunit A''</fullName>
    </alternativeName>
</protein>
<dbReference type="PANTHER" id="PTHR19376:SF32">
    <property type="entry name" value="DNA-DIRECTED RNA POLYMERASE III SUBUNIT RPC1"/>
    <property type="match status" value="1"/>
</dbReference>
<reference evidence="10 11" key="1">
    <citation type="submission" date="2014-09" db="EMBL/GenBank/DDBJ databases">
        <title>Draft genome sequence of an obligately methylotrophic methanogen, Methanococcoides methylutens, isolated from marine sediment.</title>
        <authorList>
            <person name="Guan Y."/>
            <person name="Ngugi D.K."/>
            <person name="Blom J."/>
            <person name="Ali S."/>
            <person name="Ferry J.G."/>
            <person name="Stingl U."/>
        </authorList>
    </citation>
    <scope>NUCLEOTIDE SEQUENCE [LARGE SCALE GENOMIC DNA]</scope>
    <source>
        <strain evidence="10 11">DSM 2657</strain>
    </source>
</reference>
<sequence length="389" mass="42584">MSISEATIDSMIGGLPLPMTTLATLKDDVMKVGVTKKELEEIIERVMTDYEYACVEPCEAVGVVSAQSIGEPGTQMTMRTFHYAGVAEINVTLGLPRLIEIVDARKTPSTPMMTVALDKDHANDRDLARKVAWEIEATHIAHLADVTTDLANMNLVIDLNEKMLVQRAIAVDDIAEKLEEELGVSVKVSGAVSNQIIAQPNEPSYRELLQLAKKIHTITLKGIEGIKRVVIRKDGEEYTLYTEGSVLKEVLNVEGVDITRTYTNNIGEIYEVFGIEAARNSIIKEASDTLREQGLTVDIRHIMLVSDIMTCDGEVKQIGRHGISGEKASVFARAAFEVTVNHLLDAGMRGDIDELNGVTENIIVGQPIKLGTGDVHLVARNPLAKLDEE</sequence>
<keyword evidence="6 8" id="KW-0804">Transcription</keyword>
<dbReference type="InterPro" id="IPR012757">
    <property type="entry name" value="RPO1C"/>
</dbReference>
<comment type="similarity">
    <text evidence="8">Belongs to the RNA polymerase beta' chain family.</text>
</comment>
<evidence type="ECO:0000259" key="9">
    <source>
        <dbReference type="Pfam" id="PF04998"/>
    </source>
</evidence>
<accession>A0A099T135</accession>
<organism evidence="10 11">
    <name type="scientific">Methanococcoides methylutens</name>
    <dbReference type="NCBI Taxonomy" id="2226"/>
    <lineage>
        <taxon>Archaea</taxon>
        <taxon>Methanobacteriati</taxon>
        <taxon>Methanobacteriota</taxon>
        <taxon>Stenosarchaea group</taxon>
        <taxon>Methanomicrobia</taxon>
        <taxon>Methanosarcinales</taxon>
        <taxon>Methanosarcinaceae</taxon>
        <taxon>Methanococcoides</taxon>
    </lineage>
</organism>
<dbReference type="HAMAP" id="MF_00411">
    <property type="entry name" value="RNApol_arch_Rpo1C"/>
    <property type="match status" value="1"/>
</dbReference>
<dbReference type="GO" id="GO:0003677">
    <property type="term" value="F:DNA binding"/>
    <property type="evidence" value="ECO:0007669"/>
    <property type="project" value="UniProtKB-UniRule"/>
</dbReference>
<evidence type="ECO:0000256" key="1">
    <source>
        <dbReference type="ARBA" id="ARBA00022478"/>
    </source>
</evidence>
<comment type="function">
    <text evidence="8">DNA-dependent RNA polymerase (RNAP) catalyzes the transcription of DNA into RNA using the four ribonucleoside triphosphates as substrates. Forms part of the jaw domain.</text>
</comment>
<comment type="subunit">
    <text evidence="8">Part of the RNA polymerase complex.</text>
</comment>
<evidence type="ECO:0000256" key="6">
    <source>
        <dbReference type="ARBA" id="ARBA00023163"/>
    </source>
</evidence>
<dbReference type="AlphaFoldDB" id="A0A099T135"/>
<keyword evidence="5 8" id="KW-0238">DNA-binding</keyword>
<keyword evidence="2 8" id="KW-0963">Cytoplasm</keyword>
<dbReference type="GO" id="GO:0003899">
    <property type="term" value="F:DNA-directed RNA polymerase activity"/>
    <property type="evidence" value="ECO:0007669"/>
    <property type="project" value="UniProtKB-UniRule"/>
</dbReference>
<evidence type="ECO:0000256" key="8">
    <source>
        <dbReference type="HAMAP-Rule" id="MF_00411"/>
    </source>
</evidence>
<evidence type="ECO:0000313" key="10">
    <source>
        <dbReference type="EMBL" id="KGK97931.1"/>
    </source>
</evidence>
<dbReference type="GO" id="GO:0006351">
    <property type="term" value="P:DNA-templated transcription"/>
    <property type="evidence" value="ECO:0007669"/>
    <property type="project" value="UniProtKB-UniRule"/>
</dbReference>
<evidence type="ECO:0000256" key="4">
    <source>
        <dbReference type="ARBA" id="ARBA00022695"/>
    </source>
</evidence>
<feature type="domain" description="RNA polymerase Rpb1" evidence="9">
    <location>
        <begin position="53"/>
        <end position="329"/>
    </location>
</feature>
<keyword evidence="3 8" id="KW-0808">Transferase</keyword>
<dbReference type="PANTHER" id="PTHR19376">
    <property type="entry name" value="DNA-DIRECTED RNA POLYMERASE"/>
    <property type="match status" value="1"/>
</dbReference>
<comment type="caution">
    <text evidence="10">The sequence shown here is derived from an EMBL/GenBank/DDBJ whole genome shotgun (WGS) entry which is preliminary data.</text>
</comment>
<dbReference type="EC" id="2.7.7.6" evidence="8"/>
<evidence type="ECO:0000256" key="5">
    <source>
        <dbReference type="ARBA" id="ARBA00023125"/>
    </source>
</evidence>
<keyword evidence="11" id="KW-1185">Reference proteome</keyword>
<evidence type="ECO:0000256" key="7">
    <source>
        <dbReference type="ARBA" id="ARBA00048552"/>
    </source>
</evidence>
<comment type="subcellular location">
    <subcellularLocation>
        <location evidence="8">Cytoplasm</location>
    </subcellularLocation>
</comment>
<dbReference type="RefSeq" id="WP_048195096.1">
    <property type="nucleotide sequence ID" value="NZ_JRHO01000014.1"/>
</dbReference>
<dbReference type="Pfam" id="PF04998">
    <property type="entry name" value="RNA_pol_Rpb1_5"/>
    <property type="match status" value="1"/>
</dbReference>
<gene>
    <name evidence="8" type="primary">rpo1C</name>
    <name evidence="8" type="synonym">rpoA2</name>
    <name evidence="10" type="ORF">LI82_09260</name>
</gene>
<keyword evidence="4 8" id="KW-0548">Nucleotidyltransferase</keyword>
<proteinExistence type="inferred from homology"/>